<accession>A0A382CGI1</accession>
<dbReference type="EMBL" id="UINC01034312">
    <property type="protein sequence ID" value="SVB24959.1"/>
    <property type="molecule type" value="Genomic_DNA"/>
</dbReference>
<evidence type="ECO:0000313" key="1">
    <source>
        <dbReference type="EMBL" id="SVB24959.1"/>
    </source>
</evidence>
<protein>
    <submittedName>
        <fullName evidence="1">Uncharacterized protein</fullName>
    </submittedName>
</protein>
<reference evidence="1" key="1">
    <citation type="submission" date="2018-05" db="EMBL/GenBank/DDBJ databases">
        <authorList>
            <person name="Lanie J.A."/>
            <person name="Ng W.-L."/>
            <person name="Kazmierczak K.M."/>
            <person name="Andrzejewski T.M."/>
            <person name="Davidsen T.M."/>
            <person name="Wayne K.J."/>
            <person name="Tettelin H."/>
            <person name="Glass J.I."/>
            <person name="Rusch D."/>
            <person name="Podicherti R."/>
            <person name="Tsui H.-C.T."/>
            <person name="Winkler M.E."/>
        </authorList>
    </citation>
    <scope>NUCLEOTIDE SEQUENCE</scope>
</reference>
<name>A0A382CGI1_9ZZZZ</name>
<proteinExistence type="predicted"/>
<organism evidence="1">
    <name type="scientific">marine metagenome</name>
    <dbReference type="NCBI Taxonomy" id="408172"/>
    <lineage>
        <taxon>unclassified sequences</taxon>
        <taxon>metagenomes</taxon>
        <taxon>ecological metagenomes</taxon>
    </lineage>
</organism>
<feature type="non-terminal residue" evidence="1">
    <location>
        <position position="41"/>
    </location>
</feature>
<gene>
    <name evidence="1" type="ORF">METZ01_LOCUS177813</name>
</gene>
<dbReference type="AlphaFoldDB" id="A0A382CGI1"/>
<sequence>MTKNQNIGYTLTSKTVKQNRKIDFRAYFSIHWHVTPSQNGL</sequence>